<accession>G0EGK2</accession>
<proteinExistence type="predicted"/>
<keyword evidence="3" id="KW-0051">Antiviral defense</keyword>
<dbReference type="GO" id="GO:0046872">
    <property type="term" value="F:metal ion binding"/>
    <property type="evidence" value="ECO:0007669"/>
    <property type="project" value="UniProtKB-KW"/>
</dbReference>
<keyword evidence="2" id="KW-0378">Hydrolase</keyword>
<dbReference type="InterPro" id="IPR006674">
    <property type="entry name" value="HD_domain"/>
</dbReference>
<name>G0EGK2_PYRF1</name>
<dbReference type="GO" id="GO:0051607">
    <property type="term" value="P:defense response to virus"/>
    <property type="evidence" value="ECO:0007669"/>
    <property type="project" value="UniProtKB-KW"/>
</dbReference>
<dbReference type="InterPro" id="IPR038257">
    <property type="entry name" value="CRISPR-assoc_Cas3_HD_sf"/>
</dbReference>
<keyword evidence="6" id="KW-1185">Reference proteome</keyword>
<dbReference type="RefSeq" id="WP_014026053.1">
    <property type="nucleotide sequence ID" value="NC_015931.1"/>
</dbReference>
<dbReference type="EMBL" id="CP002838">
    <property type="protein sequence ID" value="AEM38376.1"/>
    <property type="molecule type" value="Genomic_DNA"/>
</dbReference>
<evidence type="ECO:0000256" key="3">
    <source>
        <dbReference type="ARBA" id="ARBA00023118"/>
    </source>
</evidence>
<dbReference type="Gene3D" id="1.10.3210.30">
    <property type="match status" value="1"/>
</dbReference>
<dbReference type="KEGG" id="pfm:Pyrfu_0505"/>
<evidence type="ECO:0000256" key="1">
    <source>
        <dbReference type="ARBA" id="ARBA00022723"/>
    </source>
</evidence>
<dbReference type="HOGENOM" id="CLU_938815_0_0_2"/>
<dbReference type="NCBIfam" id="TIGR01596">
    <property type="entry name" value="cas3_HD"/>
    <property type="match status" value="1"/>
</dbReference>
<evidence type="ECO:0000313" key="5">
    <source>
        <dbReference type="EMBL" id="AEM38376.1"/>
    </source>
</evidence>
<dbReference type="GeneID" id="11140152"/>
<dbReference type="CDD" id="cd09641">
    <property type="entry name" value="Cas3''_I"/>
    <property type="match status" value="1"/>
</dbReference>
<keyword evidence="1" id="KW-0479">Metal-binding</keyword>
<dbReference type="Pfam" id="PF01966">
    <property type="entry name" value="HD"/>
    <property type="match status" value="1"/>
</dbReference>
<dbReference type="PROSITE" id="PS51643">
    <property type="entry name" value="HD_CAS3"/>
    <property type="match status" value="1"/>
</dbReference>
<dbReference type="Proteomes" id="UP000001037">
    <property type="component" value="Chromosome"/>
</dbReference>
<evidence type="ECO:0000259" key="4">
    <source>
        <dbReference type="PROSITE" id="PS51643"/>
    </source>
</evidence>
<evidence type="ECO:0000256" key="2">
    <source>
        <dbReference type="ARBA" id="ARBA00022801"/>
    </source>
</evidence>
<dbReference type="eggNOG" id="arCOG01445">
    <property type="taxonomic scope" value="Archaea"/>
</dbReference>
<dbReference type="SUPFAM" id="SSF109604">
    <property type="entry name" value="HD-domain/PDEase-like"/>
    <property type="match status" value="1"/>
</dbReference>
<dbReference type="InParanoid" id="G0EGK2"/>
<feature type="domain" description="HD Cas3-type" evidence="4">
    <location>
        <begin position="26"/>
        <end position="258"/>
    </location>
</feature>
<protein>
    <submittedName>
        <fullName evidence="5">CRISPR-associated HD domain protein</fullName>
    </submittedName>
</protein>
<dbReference type="GO" id="GO:0016787">
    <property type="term" value="F:hydrolase activity"/>
    <property type="evidence" value="ECO:0007669"/>
    <property type="project" value="UniProtKB-KW"/>
</dbReference>
<dbReference type="STRING" id="694429.Pyrfu_0505"/>
<evidence type="ECO:0000313" key="6">
    <source>
        <dbReference type="Proteomes" id="UP000001037"/>
    </source>
</evidence>
<organism evidence="5 6">
    <name type="scientific">Pyrolobus fumarii (strain DSM 11204 / 1A)</name>
    <dbReference type="NCBI Taxonomy" id="694429"/>
    <lineage>
        <taxon>Archaea</taxon>
        <taxon>Thermoproteota</taxon>
        <taxon>Thermoprotei</taxon>
        <taxon>Desulfurococcales</taxon>
        <taxon>Pyrodictiaceae</taxon>
        <taxon>Pyrolobus</taxon>
    </lineage>
</organism>
<reference evidence="5 6" key="1">
    <citation type="journal article" date="2011" name="Stand. Genomic Sci.">
        <title>Complete genome sequence of the hyperthermophilic chemolithoautotroph Pyrolobus fumarii type strain (1A).</title>
        <authorList>
            <person name="Anderson I."/>
            <person name="Goker M."/>
            <person name="Nolan M."/>
            <person name="Lucas S."/>
            <person name="Hammon N."/>
            <person name="Deshpande S."/>
            <person name="Cheng J.F."/>
            <person name="Tapia R."/>
            <person name="Han C."/>
            <person name="Goodwin L."/>
            <person name="Pitluck S."/>
            <person name="Huntemann M."/>
            <person name="Liolios K."/>
            <person name="Ivanova N."/>
            <person name="Pagani I."/>
            <person name="Mavromatis K."/>
            <person name="Ovchinikova G."/>
            <person name="Pati A."/>
            <person name="Chen A."/>
            <person name="Palaniappan K."/>
            <person name="Land M."/>
            <person name="Hauser L."/>
            <person name="Brambilla E.M."/>
            <person name="Huber H."/>
            <person name="Yasawong M."/>
            <person name="Rohde M."/>
            <person name="Spring S."/>
            <person name="Abt B."/>
            <person name="Sikorski J."/>
            <person name="Wirth R."/>
            <person name="Detter J.C."/>
            <person name="Woyke T."/>
            <person name="Bristow J."/>
            <person name="Eisen J.A."/>
            <person name="Markowitz V."/>
            <person name="Hugenholtz P."/>
            <person name="Kyrpides N.C."/>
            <person name="Klenk H.P."/>
            <person name="Lapidus A."/>
        </authorList>
    </citation>
    <scope>NUCLEOTIDE SEQUENCE [LARGE SCALE GENOMIC DNA]</scope>
    <source>
        <strain evidence="6">DSM 11204 / 1A</strain>
    </source>
</reference>
<dbReference type="AlphaFoldDB" id="G0EGK2"/>
<dbReference type="InterPro" id="IPR006483">
    <property type="entry name" value="CRISPR-assoc_Cas3_HD"/>
</dbReference>
<sequence length="296" mass="33411">MWQDTYRGGGVSLYARFECVETSGGYKLVKEVLVEHLVGSAIAACALAKRLGVDQRFAMLAAAVHDIGKVLHNFLNKRRIEDTERRGCESKWRLSFRYHEVLSAAVYGYHMWFHGESSQDSAIVARAVLLHHQGLRGLETRVYLDGLAWISARVAGMKSGERGEFINNMRDVIVEVAESLSRCKVGVEELRPCCEVCKKVSRDVAEDLKHLADTLERVGIEPILEHASTLLPHWASVQEDKAVEARRVSGVLMLADNAVARMHCREESSTRLYPEEARWMIMRSVDIECRREGDTI</sequence>
<gene>
    <name evidence="5" type="ordered locus">Pyrfu_0505</name>
</gene>